<sequence>MHKFRQTKISLPQVKMQRTSLQPTRQRKLQKPKITEEMTHEIREAFELFDSDRSGRIDFHELKVAMRALGFDVKKEEVQKIMQEYDKDNTGEISFEAFEEVMVEKISNRDPTEEILKAFRLFDDDNTGKISLKNLRRVAKDLGENISDEELMSMIQEFDRDGDGEIDEEDFIAILRSTSAFS</sequence>
<feature type="domain" description="EF-hand" evidence="5">
    <location>
        <begin position="73"/>
        <end position="108"/>
    </location>
</feature>
<dbReference type="CDD" id="cd00051">
    <property type="entry name" value="EFh"/>
    <property type="match status" value="1"/>
</dbReference>
<feature type="domain" description="EF-hand" evidence="5">
    <location>
        <begin position="110"/>
        <end position="145"/>
    </location>
</feature>
<dbReference type="AlphaFoldDB" id="A0A9P8LRR6"/>
<keyword evidence="2" id="KW-0677">Repeat</keyword>
<dbReference type="GeneID" id="94299212"/>
<dbReference type="Gene3D" id="1.10.238.10">
    <property type="entry name" value="EF-hand"/>
    <property type="match status" value="2"/>
</dbReference>
<proteinExistence type="predicted"/>
<dbReference type="GO" id="GO:0016460">
    <property type="term" value="C:myosin II complex"/>
    <property type="evidence" value="ECO:0007669"/>
    <property type="project" value="TreeGrafter"/>
</dbReference>
<keyword evidence="3" id="KW-0106">Calcium</keyword>
<comment type="caution">
    <text evidence="6">The sequence shown here is derived from an EMBL/GenBank/DDBJ whole genome shotgun (WGS) entry which is preliminary data.</text>
</comment>
<dbReference type="PANTHER" id="PTHR23048">
    <property type="entry name" value="MYOSIN LIGHT CHAIN 1, 3"/>
    <property type="match status" value="1"/>
</dbReference>
<protein>
    <submittedName>
        <fullName evidence="6">Caltractin</fullName>
    </submittedName>
</protein>
<evidence type="ECO:0000256" key="4">
    <source>
        <dbReference type="SAM" id="MobiDB-lite"/>
    </source>
</evidence>
<dbReference type="InterPro" id="IPR018247">
    <property type="entry name" value="EF_Hand_1_Ca_BS"/>
</dbReference>
<keyword evidence="1" id="KW-0479">Metal-binding</keyword>
<dbReference type="OrthoDB" id="343296at2759"/>
<accession>A0A9P8LRR6</accession>
<dbReference type="PANTHER" id="PTHR23048:SF59">
    <property type="entry name" value="EF-HAND SUPERFAMILY PROTEIN"/>
    <property type="match status" value="1"/>
</dbReference>
<feature type="region of interest" description="Disordered" evidence="4">
    <location>
        <begin position="1"/>
        <end position="31"/>
    </location>
</feature>
<feature type="domain" description="EF-hand" evidence="5">
    <location>
        <begin position="37"/>
        <end position="72"/>
    </location>
</feature>
<dbReference type="PROSITE" id="PS00018">
    <property type="entry name" value="EF_HAND_1"/>
    <property type="match status" value="2"/>
</dbReference>
<evidence type="ECO:0000313" key="7">
    <source>
        <dbReference type="Proteomes" id="UP000018208"/>
    </source>
</evidence>
<evidence type="ECO:0000313" key="6">
    <source>
        <dbReference type="EMBL" id="KAH0573071.1"/>
    </source>
</evidence>
<evidence type="ECO:0000256" key="1">
    <source>
        <dbReference type="ARBA" id="ARBA00022723"/>
    </source>
</evidence>
<reference evidence="6 7" key="1">
    <citation type="journal article" date="2014" name="PLoS Genet.">
        <title>The Genome of Spironucleus salmonicida Highlights a Fish Pathogen Adapted to Fluctuating Environments.</title>
        <authorList>
            <person name="Xu F."/>
            <person name="Jerlstrom-Hultqvist J."/>
            <person name="Einarsson E."/>
            <person name="Astvaldsson A."/>
            <person name="Svard S.G."/>
            <person name="Andersson J.O."/>
        </authorList>
    </citation>
    <scope>NUCLEOTIDE SEQUENCE [LARGE SCALE GENOMIC DNA]</scope>
    <source>
        <strain evidence="6 7">ATCC 50377</strain>
    </source>
</reference>
<dbReference type="Proteomes" id="UP000018208">
    <property type="component" value="Unassembled WGS sequence"/>
</dbReference>
<feature type="domain" description="EF-hand" evidence="5">
    <location>
        <begin position="146"/>
        <end position="181"/>
    </location>
</feature>
<evidence type="ECO:0000259" key="5">
    <source>
        <dbReference type="PROSITE" id="PS50222"/>
    </source>
</evidence>
<dbReference type="KEGG" id="ssao:94299212"/>
<dbReference type="SMART" id="SM00054">
    <property type="entry name" value="EFh"/>
    <property type="match status" value="4"/>
</dbReference>
<keyword evidence="7" id="KW-1185">Reference proteome</keyword>
<dbReference type="Pfam" id="PF13499">
    <property type="entry name" value="EF-hand_7"/>
    <property type="match status" value="2"/>
</dbReference>
<dbReference type="SUPFAM" id="SSF47473">
    <property type="entry name" value="EF-hand"/>
    <property type="match status" value="1"/>
</dbReference>
<dbReference type="GO" id="GO:0005509">
    <property type="term" value="F:calcium ion binding"/>
    <property type="evidence" value="ECO:0007669"/>
    <property type="project" value="InterPro"/>
</dbReference>
<dbReference type="FunFam" id="1.10.238.10:FF:000077">
    <property type="entry name" value="Centrin 1"/>
    <property type="match status" value="1"/>
</dbReference>
<dbReference type="PROSITE" id="PS50222">
    <property type="entry name" value="EF_HAND_2"/>
    <property type="match status" value="4"/>
</dbReference>
<dbReference type="RefSeq" id="XP_067763844.1">
    <property type="nucleotide sequence ID" value="XM_067909023.1"/>
</dbReference>
<dbReference type="InterPro" id="IPR002048">
    <property type="entry name" value="EF_hand_dom"/>
</dbReference>
<evidence type="ECO:0000256" key="3">
    <source>
        <dbReference type="ARBA" id="ARBA00022837"/>
    </source>
</evidence>
<organism evidence="6 7">
    <name type="scientific">Spironucleus salmonicida</name>
    <dbReference type="NCBI Taxonomy" id="348837"/>
    <lineage>
        <taxon>Eukaryota</taxon>
        <taxon>Metamonada</taxon>
        <taxon>Diplomonadida</taxon>
        <taxon>Hexamitidae</taxon>
        <taxon>Hexamitinae</taxon>
        <taxon>Spironucleus</taxon>
    </lineage>
</organism>
<evidence type="ECO:0000256" key="2">
    <source>
        <dbReference type="ARBA" id="ARBA00022737"/>
    </source>
</evidence>
<dbReference type="EMBL" id="AUWU02000005">
    <property type="protein sequence ID" value="KAH0573071.1"/>
    <property type="molecule type" value="Genomic_DNA"/>
</dbReference>
<name>A0A9P8LRR6_9EUKA</name>
<dbReference type="InterPro" id="IPR050230">
    <property type="entry name" value="CALM/Myosin/TropC-like"/>
</dbReference>
<dbReference type="InterPro" id="IPR011992">
    <property type="entry name" value="EF-hand-dom_pair"/>
</dbReference>
<gene>
    <name evidence="6" type="ORF">SS50377_25189</name>
</gene>